<evidence type="ECO:0000313" key="4">
    <source>
        <dbReference type="Proteomes" id="UP001304298"/>
    </source>
</evidence>
<protein>
    <recommendedName>
        <fullName evidence="5">Tape measure protein</fullName>
    </recommendedName>
</protein>
<accession>A0ABU5RN14</accession>
<comment type="caution">
    <text evidence="3">The sequence shown here is derived from an EMBL/GenBank/DDBJ whole genome shotgun (WGS) entry which is preliminary data.</text>
</comment>
<name>A0ABU5RN14_9PSEU</name>
<evidence type="ECO:0000313" key="3">
    <source>
        <dbReference type="EMBL" id="MEA5367710.1"/>
    </source>
</evidence>
<organism evidence="3 4">
    <name type="scientific">Amycolatopsis heterodermiae</name>
    <dbReference type="NCBI Taxonomy" id="3110235"/>
    <lineage>
        <taxon>Bacteria</taxon>
        <taxon>Bacillati</taxon>
        <taxon>Actinomycetota</taxon>
        <taxon>Actinomycetes</taxon>
        <taxon>Pseudonocardiales</taxon>
        <taxon>Pseudonocardiaceae</taxon>
        <taxon>Amycolatopsis</taxon>
    </lineage>
</organism>
<reference evidence="3 4" key="1">
    <citation type="submission" date="2023-12" db="EMBL/GenBank/DDBJ databases">
        <title>Amycolatopsis sp. V23-08.</title>
        <authorList>
            <person name="Somphong A."/>
        </authorList>
    </citation>
    <scope>NUCLEOTIDE SEQUENCE [LARGE SCALE GENOMIC DNA]</scope>
    <source>
        <strain evidence="3 4">V23-08</strain>
    </source>
</reference>
<feature type="coiled-coil region" evidence="1">
    <location>
        <begin position="241"/>
        <end position="307"/>
    </location>
</feature>
<evidence type="ECO:0000256" key="1">
    <source>
        <dbReference type="SAM" id="Coils"/>
    </source>
</evidence>
<dbReference type="RefSeq" id="WP_323337843.1">
    <property type="nucleotide sequence ID" value="NZ_JAYFSI010000027.1"/>
</dbReference>
<proteinExistence type="predicted"/>
<evidence type="ECO:0008006" key="5">
    <source>
        <dbReference type="Google" id="ProtNLM"/>
    </source>
</evidence>
<keyword evidence="4" id="KW-1185">Reference proteome</keyword>
<keyword evidence="1" id="KW-0175">Coiled coil</keyword>
<sequence>MALNVGKLVALFTGDASDYFATSKKVRRDSDELDRKRATTKIDGDSSPLDRAVARARATLATFGEKSTVAQIDADISRAQARIREFESRRGEVGIDVEAEISKAEATIEALTARRRNLTVGVDPDTGSAFRAGAVMGAAVKAGLISAGIGAALTVAMGATAGAGPALLGVATAAGITAGLVASLSKAVKAYSADQKTADSSAAGSAGQSLANSIAIRNAQTAIGDARRRAGEAAVDGARQVEDAERATARAEQDAERATRAVTAARADAARQLDDLADRAGSYKLATEDATLAVEEAKQAQEEANARYGADSLQGRRAALNVVEAEDRLQQTRKDGTEAVNAYADALRKGVEGSDQVVAAKEAEQQAHDRVADSQRAEQTAREQAARSTEDATRQVERAVQALNDTQAQQNASTAAAAGKANTYAAELAKLTPEGRKFVETLIGMRDVADRLGNTTQTATLPGFTRLVEAGRDIEPVLAHGITVTGDAMSDTADKAAALAKSPAFQANLWEAFDNARPVLDAIGDSTVELTDDWVGFMARSAPAGRGLASLIRDIEGGVGDLFDNSVAGMGAYERILTVVGRMGRDTLGELGTLIANVANGSAPEIEHLEQVWRRALGAFGEFGSTYVPGLISGFSSVLGFAVNTLSPIAGLVGSIAGPVTPVVAALKLIDKVTFGGVSGQVDKVKSAMAEADGVRGRFGAGVTAMKDTVFSPWTRALGAAVVALQVWSSMQQQADAAVKQGRDGVASYRDELERTGGVLGENTRALAEKNLASIDAANSDRKLVDVAAELGISLDDLTAAYQGNKSKQDEILASLGGQSTAWYDVVGAVGDAGHQIGYWTGMADDGADMASTLQGQLRILWGDVNKTTDSTKSMTYEQGLAKGAAKDLSADIKTMADSTGDASRRGDALIDFLRKLSGQSPDYEAAVQRINDQMRDLADLFGKNVDKTAGFGRELLNADGSVNTFTANGSRLKTLVDGIASATAGAAQQAYDLAISQGKSVPEAMAAASQVVSDQDGRLRELAGAMGLSAGQMQTLLDKYALTPEDVMSVIGQPGMENAQRQADIYGGKLKAIPNPVNTNFNVNTSPAEEQLRRWYDWYIRNFINNPLPAPVIRGNEGTGLLPGSTVVPGRASGGDVTANSLYKVGEDGEEFFVPKTDGTIIPAGPTAAYQAGMAAAASAPAPQMAAVGGPRSAARGGDGAAMPAASSISDQEFAQRATSLLAEIRSLAASVAERPIQVTANGQVLAAAANRGNVLNKRR</sequence>
<dbReference type="Proteomes" id="UP001304298">
    <property type="component" value="Unassembled WGS sequence"/>
</dbReference>
<gene>
    <name evidence="3" type="ORF">VA596_49825</name>
</gene>
<evidence type="ECO:0000256" key="2">
    <source>
        <dbReference type="SAM" id="MobiDB-lite"/>
    </source>
</evidence>
<feature type="region of interest" description="Disordered" evidence="2">
    <location>
        <begin position="363"/>
        <end position="395"/>
    </location>
</feature>
<dbReference type="EMBL" id="JAYFSI010000027">
    <property type="protein sequence ID" value="MEA5367710.1"/>
    <property type="molecule type" value="Genomic_DNA"/>
</dbReference>